<evidence type="ECO:0000256" key="1">
    <source>
        <dbReference type="SAM" id="SignalP"/>
    </source>
</evidence>
<dbReference type="RefSeq" id="WP_135943418.1">
    <property type="nucleotide sequence ID" value="NZ_BMEI01000001.1"/>
</dbReference>
<feature type="chain" id="PRO_5020195459" description="DUF3617 family protein" evidence="1">
    <location>
        <begin position="24"/>
        <end position="138"/>
    </location>
</feature>
<keyword evidence="3" id="KW-1185">Reference proteome</keyword>
<comment type="caution">
    <text evidence="2">The sequence shown here is derived from an EMBL/GenBank/DDBJ whole genome shotgun (WGS) entry which is preliminary data.</text>
</comment>
<sequence>MSVRMIISTASIATLMAGVSACASTATVDEGEIAQATEGYVRTGETRTCLNPRLIDTIDPVTDSAWRIEMNDGTMYLNIVGGGCNNASSDFTYLQYETPTGQLCRGEIVQVVDSNGGMFAGSCGLSEFERLEPVAGAE</sequence>
<dbReference type="AlphaFoldDB" id="A0A4S2HF01"/>
<evidence type="ECO:0000313" key="3">
    <source>
        <dbReference type="Proteomes" id="UP000305451"/>
    </source>
</evidence>
<reference evidence="2 3" key="1">
    <citation type="journal article" date="2013" name="Int. J. Syst. Evol. Microbiol.">
        <title>Marinicauda pacifica gen. nov., sp. nov., a prosthecate alphaproteobacterium of the family Hyphomonadaceae isolated from deep seawater.</title>
        <authorList>
            <person name="Zhang X.Y."/>
            <person name="Li G.W."/>
            <person name="Wang C.S."/>
            <person name="Zhang Y.J."/>
            <person name="Xu X.W."/>
            <person name="Li H."/>
            <person name="Liu A."/>
            <person name="Liu C."/>
            <person name="Xie B.B."/>
            <person name="Qin Q.L."/>
            <person name="Xu Z."/>
            <person name="Chen X.L."/>
            <person name="Zhou B.C."/>
            <person name="Zhang Y.Z."/>
        </authorList>
    </citation>
    <scope>NUCLEOTIDE SEQUENCE [LARGE SCALE GENOMIC DNA]</scope>
    <source>
        <strain evidence="2 3">P-1 km-3</strain>
    </source>
</reference>
<dbReference type="PROSITE" id="PS51257">
    <property type="entry name" value="PROKAR_LIPOPROTEIN"/>
    <property type="match status" value="1"/>
</dbReference>
<feature type="signal peptide" evidence="1">
    <location>
        <begin position="1"/>
        <end position="23"/>
    </location>
</feature>
<evidence type="ECO:0008006" key="4">
    <source>
        <dbReference type="Google" id="ProtNLM"/>
    </source>
</evidence>
<keyword evidence="1" id="KW-0732">Signal</keyword>
<gene>
    <name evidence="2" type="ORF">E5162_02795</name>
</gene>
<proteinExistence type="predicted"/>
<dbReference type="Proteomes" id="UP000305451">
    <property type="component" value="Unassembled WGS sequence"/>
</dbReference>
<accession>A0A4S2HF01</accession>
<name>A0A4S2HF01_9PROT</name>
<dbReference type="EMBL" id="SRXV01000001">
    <property type="protein sequence ID" value="TGY94222.1"/>
    <property type="molecule type" value="Genomic_DNA"/>
</dbReference>
<evidence type="ECO:0000313" key="2">
    <source>
        <dbReference type="EMBL" id="TGY94222.1"/>
    </source>
</evidence>
<organism evidence="2 3">
    <name type="scientific">Marinicauda pacifica</name>
    <dbReference type="NCBI Taxonomy" id="1133559"/>
    <lineage>
        <taxon>Bacteria</taxon>
        <taxon>Pseudomonadati</taxon>
        <taxon>Pseudomonadota</taxon>
        <taxon>Alphaproteobacteria</taxon>
        <taxon>Maricaulales</taxon>
        <taxon>Maricaulaceae</taxon>
        <taxon>Marinicauda</taxon>
    </lineage>
</organism>
<protein>
    <recommendedName>
        <fullName evidence="4">DUF3617 family protein</fullName>
    </recommendedName>
</protein>
<dbReference type="OrthoDB" id="7596589at2"/>